<protein>
    <submittedName>
        <fullName evidence="1">Uncharacterized protein</fullName>
    </submittedName>
</protein>
<name>A0ABX5KYH2_9BURK</name>
<organism evidence="1 2">
    <name type="scientific">Paraburkholderia unamae</name>
    <dbReference type="NCBI Taxonomy" id="219649"/>
    <lineage>
        <taxon>Bacteria</taxon>
        <taxon>Pseudomonadati</taxon>
        <taxon>Pseudomonadota</taxon>
        <taxon>Betaproteobacteria</taxon>
        <taxon>Burkholderiales</taxon>
        <taxon>Burkholderiaceae</taxon>
        <taxon>Paraburkholderia</taxon>
    </lineage>
</organism>
<gene>
    <name evidence="1" type="ORF">C7402_103455</name>
</gene>
<evidence type="ECO:0000313" key="1">
    <source>
        <dbReference type="EMBL" id="PVX85877.1"/>
    </source>
</evidence>
<accession>A0ABX5KYH2</accession>
<reference evidence="1 2" key="1">
    <citation type="submission" date="2018-05" db="EMBL/GenBank/DDBJ databases">
        <title>Genomic Encyclopedia of Type Strains, Phase IV (KMG-V): Genome sequencing to study the core and pangenomes of soil and plant-associated prokaryotes.</title>
        <authorList>
            <person name="Whitman W."/>
        </authorList>
    </citation>
    <scope>NUCLEOTIDE SEQUENCE [LARGE SCALE GENOMIC DNA]</scope>
    <source>
        <strain evidence="1 2">SCZa-39</strain>
    </source>
</reference>
<dbReference type="EMBL" id="QEOB01000003">
    <property type="protein sequence ID" value="PVX85877.1"/>
    <property type="molecule type" value="Genomic_DNA"/>
</dbReference>
<comment type="caution">
    <text evidence="1">The sequence shown here is derived from an EMBL/GenBank/DDBJ whole genome shotgun (WGS) entry which is preliminary data.</text>
</comment>
<dbReference type="Proteomes" id="UP000245712">
    <property type="component" value="Unassembled WGS sequence"/>
</dbReference>
<evidence type="ECO:0000313" key="2">
    <source>
        <dbReference type="Proteomes" id="UP000245712"/>
    </source>
</evidence>
<proteinExistence type="predicted"/>
<sequence>MAECFGNEVNECYRGSDRKTGMARLQASVLAVTSMTSPVKSAQLSQIVGELREIAQDQPYVVCAFLFVRDSFRHEL</sequence>
<keyword evidence="2" id="KW-1185">Reference proteome</keyword>